<organism evidence="1 2">
    <name type="scientific">Marinicauda algicola</name>
    <dbReference type="NCBI Taxonomy" id="2029849"/>
    <lineage>
        <taxon>Bacteria</taxon>
        <taxon>Pseudomonadati</taxon>
        <taxon>Pseudomonadota</taxon>
        <taxon>Alphaproteobacteria</taxon>
        <taxon>Maricaulales</taxon>
        <taxon>Maricaulaceae</taxon>
        <taxon>Marinicauda</taxon>
    </lineage>
</organism>
<dbReference type="EMBL" id="SRXW01000006">
    <property type="protein sequence ID" value="TGY87340.1"/>
    <property type="molecule type" value="Genomic_DNA"/>
</dbReference>
<dbReference type="AlphaFoldDB" id="A0A4S2GW49"/>
<proteinExistence type="predicted"/>
<reference evidence="1 2" key="1">
    <citation type="journal article" date="2017" name="Int. J. Syst. Evol. Microbiol.">
        <title>Marinicauda algicola sp. nov., isolated from a marine red alga Rhodosorus marinus.</title>
        <authorList>
            <person name="Jeong S.E."/>
            <person name="Jeon S.H."/>
            <person name="Chun B.H."/>
            <person name="Kim D.W."/>
            <person name="Jeon C.O."/>
        </authorList>
    </citation>
    <scope>NUCLEOTIDE SEQUENCE [LARGE SCALE GENOMIC DNA]</scope>
    <source>
        <strain evidence="1 2">JCM 31718</strain>
    </source>
</reference>
<dbReference type="Proteomes" id="UP000308054">
    <property type="component" value="Unassembled WGS sequence"/>
</dbReference>
<dbReference type="RefSeq" id="WP_135997314.1">
    <property type="nucleotide sequence ID" value="NZ_CP071057.1"/>
</dbReference>
<accession>A0A4S2GW49</accession>
<gene>
    <name evidence="1" type="ORF">E5163_14830</name>
</gene>
<protein>
    <submittedName>
        <fullName evidence="1">Uncharacterized protein</fullName>
    </submittedName>
</protein>
<sequence>MKTLTPDEIDAWSASRQRYPDVAVALVKTDEGRLVMIDCAGLCWFARLASPRFIGGEHDDLRGLPAILTPVEGPYTAEQMRLMTGEPAIVGYARGLPRPGGRAA</sequence>
<comment type="caution">
    <text evidence="1">The sequence shown here is derived from an EMBL/GenBank/DDBJ whole genome shotgun (WGS) entry which is preliminary data.</text>
</comment>
<keyword evidence="2" id="KW-1185">Reference proteome</keyword>
<evidence type="ECO:0000313" key="1">
    <source>
        <dbReference type="EMBL" id="TGY87340.1"/>
    </source>
</evidence>
<evidence type="ECO:0000313" key="2">
    <source>
        <dbReference type="Proteomes" id="UP000308054"/>
    </source>
</evidence>
<name>A0A4S2GW49_9PROT</name>